<feature type="domain" description="CsbD-like" evidence="3">
    <location>
        <begin position="75"/>
        <end position="123"/>
    </location>
</feature>
<dbReference type="EMBL" id="CABFOC020000091">
    <property type="protein sequence ID" value="CAH0059175.1"/>
    <property type="molecule type" value="Genomic_DNA"/>
</dbReference>
<feature type="region of interest" description="Disordered" evidence="2">
    <location>
        <begin position="25"/>
        <end position="85"/>
    </location>
</feature>
<evidence type="ECO:0000256" key="2">
    <source>
        <dbReference type="SAM" id="MobiDB-lite"/>
    </source>
</evidence>
<dbReference type="InterPro" id="IPR008462">
    <property type="entry name" value="CsbD"/>
</dbReference>
<feature type="compositionally biased region" description="Polar residues" evidence="2">
    <location>
        <begin position="76"/>
        <end position="85"/>
    </location>
</feature>
<reference evidence="4 5" key="2">
    <citation type="submission" date="2021-10" db="EMBL/GenBank/DDBJ databases">
        <authorList>
            <person name="Piombo E."/>
        </authorList>
    </citation>
    <scope>NUCLEOTIDE SEQUENCE [LARGE SCALE GENOMIC DNA]</scope>
</reference>
<feature type="region of interest" description="Disordered" evidence="2">
    <location>
        <begin position="97"/>
        <end position="147"/>
    </location>
</feature>
<feature type="compositionally biased region" description="Polar residues" evidence="2">
    <location>
        <begin position="105"/>
        <end position="117"/>
    </location>
</feature>
<dbReference type="PANTHER" id="PTHR40460:SF1">
    <property type="entry name" value="CSBD-LIKE DOMAIN-CONTAINING PROTEIN"/>
    <property type="match status" value="1"/>
</dbReference>
<dbReference type="PANTHER" id="PTHR40460">
    <property type="entry name" value="CHROMOSOME 1, WHOLE GENOME SHOTGUN SEQUENCE"/>
    <property type="match status" value="1"/>
</dbReference>
<feature type="compositionally biased region" description="Polar residues" evidence="2">
    <location>
        <begin position="25"/>
        <end position="35"/>
    </location>
</feature>
<dbReference type="AlphaFoldDB" id="A0A9N9ZM19"/>
<dbReference type="SUPFAM" id="SSF69047">
    <property type="entry name" value="Hypothetical protein YjbJ"/>
    <property type="match status" value="1"/>
</dbReference>
<dbReference type="OrthoDB" id="5309565at2759"/>
<evidence type="ECO:0000313" key="5">
    <source>
        <dbReference type="Proteomes" id="UP000775872"/>
    </source>
</evidence>
<dbReference type="InterPro" id="IPR036629">
    <property type="entry name" value="YjbJ_sf"/>
</dbReference>
<evidence type="ECO:0000313" key="4">
    <source>
        <dbReference type="EMBL" id="CAH0059175.1"/>
    </source>
</evidence>
<evidence type="ECO:0000256" key="1">
    <source>
        <dbReference type="ARBA" id="ARBA00009129"/>
    </source>
</evidence>
<dbReference type="Pfam" id="PF05532">
    <property type="entry name" value="CsbD"/>
    <property type="match status" value="1"/>
</dbReference>
<feature type="region of interest" description="Disordered" evidence="2">
    <location>
        <begin position="159"/>
        <end position="187"/>
    </location>
</feature>
<sequence length="187" mass="19479">MSDNTQPSTLKSLADSTIGAVQSTIGSLTGSTQDQAKGEAREQKADVEYDASHATAKVPGAAISGSGAVTRDNSDRTNGSWNQTVGAAKETVGGLIGNESLKTAGRQQNLEGQQQEAKGQLSDLGSGISDRAYGTVGSAVSGLTGDKKGQAHFDQLRAEGKTQQRGVEHDILKKAEAEDKQKHRENV</sequence>
<protein>
    <recommendedName>
        <fullName evidence="3">CsbD-like domain-containing protein</fullName>
    </recommendedName>
</protein>
<dbReference type="Proteomes" id="UP000775872">
    <property type="component" value="Unassembled WGS sequence"/>
</dbReference>
<evidence type="ECO:0000259" key="3">
    <source>
        <dbReference type="Pfam" id="PF05532"/>
    </source>
</evidence>
<keyword evidence="5" id="KW-1185">Reference proteome</keyword>
<comment type="similarity">
    <text evidence="1">Belongs to the UPF0337 (CsbD) family.</text>
</comment>
<dbReference type="Gene3D" id="1.10.1470.10">
    <property type="entry name" value="YjbJ"/>
    <property type="match status" value="1"/>
</dbReference>
<comment type="caution">
    <text evidence="4">The sequence shown here is derived from an EMBL/GenBank/DDBJ whole genome shotgun (WGS) entry which is preliminary data.</text>
</comment>
<feature type="compositionally biased region" description="Basic and acidic residues" evidence="2">
    <location>
        <begin position="36"/>
        <end position="51"/>
    </location>
</feature>
<organism evidence="4 5">
    <name type="scientific">Clonostachys solani</name>
    <dbReference type="NCBI Taxonomy" id="160281"/>
    <lineage>
        <taxon>Eukaryota</taxon>
        <taxon>Fungi</taxon>
        <taxon>Dikarya</taxon>
        <taxon>Ascomycota</taxon>
        <taxon>Pezizomycotina</taxon>
        <taxon>Sordariomycetes</taxon>
        <taxon>Hypocreomycetidae</taxon>
        <taxon>Hypocreales</taxon>
        <taxon>Bionectriaceae</taxon>
        <taxon>Clonostachys</taxon>
    </lineage>
</organism>
<gene>
    <name evidence="4" type="ORF">CSOL1703_00008210</name>
</gene>
<accession>A0A9N9ZM19</accession>
<proteinExistence type="inferred from homology"/>
<name>A0A9N9ZM19_9HYPO</name>
<reference evidence="5" key="1">
    <citation type="submission" date="2019-06" db="EMBL/GenBank/DDBJ databases">
        <authorList>
            <person name="Broberg M."/>
        </authorList>
    </citation>
    <scope>NUCLEOTIDE SEQUENCE [LARGE SCALE GENOMIC DNA]</scope>
</reference>